<dbReference type="SUPFAM" id="SSF88713">
    <property type="entry name" value="Glycoside hydrolase/deacetylase"/>
    <property type="match status" value="1"/>
</dbReference>
<dbReference type="GO" id="GO:0009313">
    <property type="term" value="P:oligosaccharide catabolic process"/>
    <property type="evidence" value="ECO:0007669"/>
    <property type="project" value="TreeGrafter"/>
</dbReference>
<dbReference type="Gene3D" id="2.70.98.30">
    <property type="entry name" value="Golgi alpha-mannosidase II, domain 4"/>
    <property type="match status" value="1"/>
</dbReference>
<dbReference type="PANTHER" id="PTHR46017">
    <property type="entry name" value="ALPHA-MANNOSIDASE 2C1"/>
    <property type="match status" value="1"/>
</dbReference>
<keyword evidence="4" id="KW-0326">Glycosidase</keyword>
<evidence type="ECO:0000256" key="4">
    <source>
        <dbReference type="ARBA" id="ARBA00023295"/>
    </source>
</evidence>
<proteinExistence type="inferred from homology"/>
<comment type="caution">
    <text evidence="6">The sequence shown here is derived from an EMBL/GenBank/DDBJ whole genome shotgun (WGS) entry which is preliminary data.</text>
</comment>
<dbReference type="InterPro" id="IPR015341">
    <property type="entry name" value="Glyco_hydro_38_cen"/>
</dbReference>
<organism evidence="6 7">
    <name type="scientific">Candidatus Merdivicinus excrementipullorum</name>
    <dbReference type="NCBI Taxonomy" id="2840867"/>
    <lineage>
        <taxon>Bacteria</taxon>
        <taxon>Bacillati</taxon>
        <taxon>Bacillota</taxon>
        <taxon>Clostridia</taxon>
        <taxon>Eubacteriales</taxon>
        <taxon>Oscillospiraceae</taxon>
        <taxon>Oscillospiraceae incertae sedis</taxon>
        <taxon>Candidatus Merdivicinus</taxon>
    </lineage>
</organism>
<dbReference type="GO" id="GO:0046872">
    <property type="term" value="F:metal ion binding"/>
    <property type="evidence" value="ECO:0007669"/>
    <property type="project" value="UniProtKB-KW"/>
</dbReference>
<dbReference type="GO" id="GO:0004559">
    <property type="term" value="F:alpha-mannosidase activity"/>
    <property type="evidence" value="ECO:0007669"/>
    <property type="project" value="InterPro"/>
</dbReference>
<dbReference type="FunFam" id="1.20.1270.50:FF:000004">
    <property type="entry name" value="alpha-mannosidase 2C1 isoform X1"/>
    <property type="match status" value="1"/>
</dbReference>
<dbReference type="GO" id="GO:0006013">
    <property type="term" value="P:mannose metabolic process"/>
    <property type="evidence" value="ECO:0007669"/>
    <property type="project" value="InterPro"/>
</dbReference>
<accession>A0A9D1FKK4</accession>
<evidence type="ECO:0000313" key="7">
    <source>
        <dbReference type="Proteomes" id="UP000824002"/>
    </source>
</evidence>
<dbReference type="Pfam" id="PF09261">
    <property type="entry name" value="Alpha-mann_mid"/>
    <property type="match status" value="1"/>
</dbReference>
<dbReference type="CDD" id="cd10789">
    <property type="entry name" value="GH38N_AMII_ER_cytosolic"/>
    <property type="match status" value="1"/>
</dbReference>
<dbReference type="InterPro" id="IPR028995">
    <property type="entry name" value="Glyco_hydro_57/38_cen_sf"/>
</dbReference>
<sequence>MSNLAAKFTHLKRSLGGNREKTGFEFTFGMPKEEQEYITPLNPAAIRILGQLEFAIRLSGAEGKKYDSLLDETLDYLLSAVKEDGALTKAHCAKAEEMLAPMEKDAKEYQLILAAHAHIDMNWMWSFNETVAVTLATFRTMLNLMDQYPDFCFSQSQASVYKIVEEYDPELMERIKARIAEGRWEVTATGWVETDKNMPNTESLLRHIQYTREYLSEKWGVKDFAIDFSPDTFGHNGNVPEIDRFGDVQYFYHCRALDGDYVLYRYKAPSGKEVLAYREPYWYNSAITPHIGPGLIDLSRRSGGLKTGLIVYGVGDHGGGPTRRDVERAMDMMTWPIYPRVKFGTLLEFFKAAESVREKLPVVDHELQYFAQGCYTTQSRIKRGNRRLEASLCDAESFASLAKGLASFKFQKEPFRKAWQDVLFTHFHDIITGSCVQDTREHAMGLYQTSMAVASTQAQNALRVVAENIDTSSIPVDIDAYNTQSEGAGVGYGLENFVGVPSPERGSGKTRIFHVFNPLAQPRTEMVELTVWDWVGDLREIQMKDAKGQPLPFQLLDHKLEKYWDHRYFRILAEVTVPGWGYTTVVLSEGEPEEYRFYYHPNVRTSPVFPDYTLENELVSVRINSHDGRIASILDKKTGTELIEAGKSAGLTCIETECATSSAWNIGRHLSETPVDRCLKVKKLADGQLRQVVKAAYTVMNSTAEVTYTLDRNQRGVQVDLEVDWKEIGGQTIPVLDYRMPLAYEAKDYLYDIPAGSIVRRDEADDVPALQYGAALNEKGASAVLVSDSKYGYRGRDNALALTLINTSTEPDLYPERGIHHVKLFAGVTDGCPKETEELATRFNHPLAYQAGNCRKGTLPLEMGMLALEAKTSVISAITMADDGAVIVRLYETCGKDDAVALHFGAEVKSAVSVNLLEQDDGREVRVSGGDVSFTIPANSLFEVKILR</sequence>
<evidence type="ECO:0000256" key="1">
    <source>
        <dbReference type="ARBA" id="ARBA00009792"/>
    </source>
</evidence>
<evidence type="ECO:0000256" key="3">
    <source>
        <dbReference type="ARBA" id="ARBA00022801"/>
    </source>
</evidence>
<dbReference type="Pfam" id="PF07748">
    <property type="entry name" value="Glyco_hydro_38C"/>
    <property type="match status" value="1"/>
</dbReference>
<dbReference type="InterPro" id="IPR037094">
    <property type="entry name" value="Glyco_hydro_38_cen_sf"/>
</dbReference>
<dbReference type="SMART" id="SM00872">
    <property type="entry name" value="Alpha-mann_mid"/>
    <property type="match status" value="1"/>
</dbReference>
<dbReference type="Gene3D" id="1.20.1270.50">
    <property type="entry name" value="Glycoside hydrolase family 38, central domain"/>
    <property type="match status" value="1"/>
</dbReference>
<gene>
    <name evidence="6" type="ORF">IAB51_00595</name>
</gene>
<comment type="similarity">
    <text evidence="1">Belongs to the glycosyl hydrolase 38 family.</text>
</comment>
<dbReference type="InterPro" id="IPR011013">
    <property type="entry name" value="Gal_mutarotase_sf_dom"/>
</dbReference>
<evidence type="ECO:0000259" key="5">
    <source>
        <dbReference type="SMART" id="SM00872"/>
    </source>
</evidence>
<dbReference type="InterPro" id="IPR000602">
    <property type="entry name" value="Glyco_hydro_38_N"/>
</dbReference>
<dbReference type="SUPFAM" id="SSF74650">
    <property type="entry name" value="Galactose mutarotase-like"/>
    <property type="match status" value="1"/>
</dbReference>
<dbReference type="InterPro" id="IPR041147">
    <property type="entry name" value="GH38_C"/>
</dbReference>
<feature type="domain" description="Glycoside hydrolase family 38 central" evidence="5">
    <location>
        <begin position="372"/>
        <end position="447"/>
    </location>
</feature>
<dbReference type="InterPro" id="IPR011330">
    <property type="entry name" value="Glyco_hydro/deAcase_b/a-brl"/>
</dbReference>
<evidence type="ECO:0000313" key="6">
    <source>
        <dbReference type="EMBL" id="HIS75284.1"/>
    </source>
</evidence>
<dbReference type="EMBL" id="DVJP01000009">
    <property type="protein sequence ID" value="HIS75284.1"/>
    <property type="molecule type" value="Genomic_DNA"/>
</dbReference>
<keyword evidence="2" id="KW-0479">Metal-binding</keyword>
<reference evidence="6" key="1">
    <citation type="submission" date="2020-10" db="EMBL/GenBank/DDBJ databases">
        <authorList>
            <person name="Gilroy R."/>
        </authorList>
    </citation>
    <scope>NUCLEOTIDE SEQUENCE</scope>
    <source>
        <strain evidence="6">CHK199-13235</strain>
    </source>
</reference>
<dbReference type="SUPFAM" id="SSF88688">
    <property type="entry name" value="Families 57/38 glycoside transferase middle domain"/>
    <property type="match status" value="1"/>
</dbReference>
<dbReference type="Pfam" id="PF17677">
    <property type="entry name" value="Glyco_hydro38C2"/>
    <property type="match status" value="1"/>
</dbReference>
<dbReference type="Pfam" id="PF01074">
    <property type="entry name" value="Glyco_hydro_38N"/>
    <property type="match status" value="1"/>
</dbReference>
<name>A0A9D1FKK4_9FIRM</name>
<dbReference type="GO" id="GO:0030246">
    <property type="term" value="F:carbohydrate binding"/>
    <property type="evidence" value="ECO:0007669"/>
    <property type="project" value="InterPro"/>
</dbReference>
<keyword evidence="3" id="KW-0378">Hydrolase</keyword>
<protein>
    <submittedName>
        <fullName evidence="6">Alpha-mannosidase</fullName>
    </submittedName>
</protein>
<dbReference type="AlphaFoldDB" id="A0A9D1FKK4"/>
<dbReference type="Proteomes" id="UP000824002">
    <property type="component" value="Unassembled WGS sequence"/>
</dbReference>
<reference evidence="6" key="2">
    <citation type="journal article" date="2021" name="PeerJ">
        <title>Extensive microbial diversity within the chicken gut microbiome revealed by metagenomics and culture.</title>
        <authorList>
            <person name="Gilroy R."/>
            <person name="Ravi A."/>
            <person name="Getino M."/>
            <person name="Pursley I."/>
            <person name="Horton D.L."/>
            <person name="Alikhan N.F."/>
            <person name="Baker D."/>
            <person name="Gharbi K."/>
            <person name="Hall N."/>
            <person name="Watson M."/>
            <person name="Adriaenssens E.M."/>
            <person name="Foster-Nyarko E."/>
            <person name="Jarju S."/>
            <person name="Secka A."/>
            <person name="Antonio M."/>
            <person name="Oren A."/>
            <person name="Chaudhuri R.R."/>
            <person name="La Ragione R."/>
            <person name="Hildebrand F."/>
            <person name="Pallen M.J."/>
        </authorList>
    </citation>
    <scope>NUCLEOTIDE SEQUENCE</scope>
    <source>
        <strain evidence="6">CHK199-13235</strain>
    </source>
</reference>
<dbReference type="PANTHER" id="PTHR46017:SF1">
    <property type="entry name" value="ALPHA-MANNOSIDASE 2C1"/>
    <property type="match status" value="1"/>
</dbReference>
<dbReference type="InterPro" id="IPR011682">
    <property type="entry name" value="Glyco_hydro_38_C"/>
</dbReference>
<evidence type="ECO:0000256" key="2">
    <source>
        <dbReference type="ARBA" id="ARBA00022723"/>
    </source>
</evidence>
<dbReference type="Gene3D" id="3.20.110.10">
    <property type="entry name" value="Glycoside hydrolase 38, N terminal domain"/>
    <property type="match status" value="1"/>
</dbReference>
<dbReference type="InterPro" id="IPR027291">
    <property type="entry name" value="Glyco_hydro_38_N_sf"/>
</dbReference>